<dbReference type="STRING" id="745411.B3C1_07856"/>
<feature type="chain" id="PRO_5003861873" evidence="1">
    <location>
        <begin position="24"/>
        <end position="125"/>
    </location>
</feature>
<name>K2JY27_9GAMM</name>
<sequence length="125" mass="13505">MKGTMTLALATLALVGCSQASTAQSAPAKLQPIKEKKMEQSAALTIEGKVVFQPMEGGFYGIIDDKGQKWLPLGLPAEMRRAGLRVKVEASKADVMTIQQWGTPIRINSITILDDKDVVGQGEQY</sequence>
<reference evidence="2 3" key="1">
    <citation type="journal article" date="2012" name="J. Bacteriol.">
        <title>Genome Sequence of Gallaecimonas xiamenensis Type Strain 3-C-1.</title>
        <authorList>
            <person name="Lai Q."/>
            <person name="Wang L."/>
            <person name="Wang W."/>
            <person name="Shao Z."/>
        </authorList>
    </citation>
    <scope>NUCLEOTIDE SEQUENCE [LARGE SCALE GENOMIC DNA]</scope>
    <source>
        <strain evidence="2 3">3-C-1</strain>
    </source>
</reference>
<feature type="signal peptide" evidence="1">
    <location>
        <begin position="1"/>
        <end position="23"/>
    </location>
</feature>
<gene>
    <name evidence="2" type="ORF">B3C1_07856</name>
</gene>
<keyword evidence="1" id="KW-0732">Signal</keyword>
<organism evidence="2 3">
    <name type="scientific">Gallaecimonas xiamenensis 3-C-1</name>
    <dbReference type="NCBI Taxonomy" id="745411"/>
    <lineage>
        <taxon>Bacteria</taxon>
        <taxon>Pseudomonadati</taxon>
        <taxon>Pseudomonadota</taxon>
        <taxon>Gammaproteobacteria</taxon>
        <taxon>Enterobacterales</taxon>
        <taxon>Gallaecimonadaceae</taxon>
        <taxon>Gallaecimonas</taxon>
    </lineage>
</organism>
<dbReference type="AlphaFoldDB" id="K2JY27"/>
<dbReference type="RefSeq" id="WP_008484043.1">
    <property type="nucleotide sequence ID" value="NZ_AMRI01000009.1"/>
</dbReference>
<keyword evidence="3" id="KW-1185">Reference proteome</keyword>
<dbReference type="Proteomes" id="UP000006755">
    <property type="component" value="Unassembled WGS sequence"/>
</dbReference>
<protein>
    <submittedName>
        <fullName evidence="2">Uncharacterized protein</fullName>
    </submittedName>
</protein>
<dbReference type="EMBL" id="AMRI01000009">
    <property type="protein sequence ID" value="EKE75174.1"/>
    <property type="molecule type" value="Genomic_DNA"/>
</dbReference>
<proteinExistence type="predicted"/>
<dbReference type="OrthoDB" id="1678364at2"/>
<accession>K2JY27</accession>
<comment type="caution">
    <text evidence="2">The sequence shown here is derived from an EMBL/GenBank/DDBJ whole genome shotgun (WGS) entry which is preliminary data.</text>
</comment>
<evidence type="ECO:0000256" key="1">
    <source>
        <dbReference type="SAM" id="SignalP"/>
    </source>
</evidence>
<evidence type="ECO:0000313" key="2">
    <source>
        <dbReference type="EMBL" id="EKE75174.1"/>
    </source>
</evidence>
<dbReference type="PROSITE" id="PS51257">
    <property type="entry name" value="PROKAR_LIPOPROTEIN"/>
    <property type="match status" value="1"/>
</dbReference>
<evidence type="ECO:0000313" key="3">
    <source>
        <dbReference type="Proteomes" id="UP000006755"/>
    </source>
</evidence>
<dbReference type="eggNOG" id="COG3042">
    <property type="taxonomic scope" value="Bacteria"/>
</dbReference>